<dbReference type="GO" id="GO:0005886">
    <property type="term" value="C:plasma membrane"/>
    <property type="evidence" value="ECO:0007669"/>
    <property type="project" value="UniProtKB-SubCell"/>
</dbReference>
<feature type="transmembrane region" description="Helical" evidence="8">
    <location>
        <begin position="57"/>
        <end position="87"/>
    </location>
</feature>
<dbReference type="Gene3D" id="1.10.3720.10">
    <property type="entry name" value="MetI-like"/>
    <property type="match status" value="1"/>
</dbReference>
<feature type="transmembrane region" description="Helical" evidence="8">
    <location>
        <begin position="12"/>
        <end position="37"/>
    </location>
</feature>
<dbReference type="PANTHER" id="PTHR42929:SF1">
    <property type="entry name" value="INNER MEMBRANE ABC TRANSPORTER PERMEASE PROTEIN YDCU-RELATED"/>
    <property type="match status" value="1"/>
</dbReference>
<feature type="transmembrane region" description="Helical" evidence="8">
    <location>
        <begin position="234"/>
        <end position="253"/>
    </location>
</feature>
<keyword evidence="3 8" id="KW-0813">Transport</keyword>
<evidence type="ECO:0000256" key="8">
    <source>
        <dbReference type="RuleBase" id="RU363032"/>
    </source>
</evidence>
<evidence type="ECO:0000256" key="1">
    <source>
        <dbReference type="ARBA" id="ARBA00004651"/>
    </source>
</evidence>
<evidence type="ECO:0000256" key="7">
    <source>
        <dbReference type="ARBA" id="ARBA00023136"/>
    </source>
</evidence>
<evidence type="ECO:0000256" key="6">
    <source>
        <dbReference type="ARBA" id="ARBA00022989"/>
    </source>
</evidence>
<comment type="caution">
    <text evidence="10">The sequence shown here is derived from an EMBL/GenBank/DDBJ whole genome shotgun (WGS) entry which is preliminary data.</text>
</comment>
<keyword evidence="4" id="KW-1003">Cell membrane</keyword>
<feature type="transmembrane region" description="Helical" evidence="8">
    <location>
        <begin position="99"/>
        <end position="119"/>
    </location>
</feature>
<gene>
    <name evidence="10" type="ORF">ENU21_02120</name>
</gene>
<organism evidence="10">
    <name type="scientific">Thermofilum pendens</name>
    <dbReference type="NCBI Taxonomy" id="2269"/>
    <lineage>
        <taxon>Archaea</taxon>
        <taxon>Thermoproteota</taxon>
        <taxon>Thermoprotei</taxon>
        <taxon>Thermofilales</taxon>
        <taxon>Thermofilaceae</taxon>
        <taxon>Thermofilum</taxon>
    </lineage>
</organism>
<dbReference type="AlphaFoldDB" id="A0A7C4D339"/>
<dbReference type="PROSITE" id="PS50928">
    <property type="entry name" value="ABC_TM1"/>
    <property type="match status" value="1"/>
</dbReference>
<feature type="domain" description="ABC transmembrane type-1" evidence="9">
    <location>
        <begin position="61"/>
        <end position="252"/>
    </location>
</feature>
<dbReference type="CDD" id="cd06261">
    <property type="entry name" value="TM_PBP2"/>
    <property type="match status" value="1"/>
</dbReference>
<accession>A0A7C4D339</accession>
<keyword evidence="5 8" id="KW-0812">Transmembrane</keyword>
<dbReference type="Pfam" id="PF00528">
    <property type="entry name" value="BPD_transp_1"/>
    <property type="match status" value="1"/>
</dbReference>
<dbReference type="GO" id="GO:0055085">
    <property type="term" value="P:transmembrane transport"/>
    <property type="evidence" value="ECO:0007669"/>
    <property type="project" value="InterPro"/>
</dbReference>
<evidence type="ECO:0000313" key="10">
    <source>
        <dbReference type="EMBL" id="HGM46536.1"/>
    </source>
</evidence>
<dbReference type="PANTHER" id="PTHR42929">
    <property type="entry name" value="INNER MEMBRANE ABC TRANSPORTER PERMEASE PROTEIN YDCU-RELATED-RELATED"/>
    <property type="match status" value="1"/>
</dbReference>
<evidence type="ECO:0000256" key="4">
    <source>
        <dbReference type="ARBA" id="ARBA00022475"/>
    </source>
</evidence>
<evidence type="ECO:0000256" key="2">
    <source>
        <dbReference type="ARBA" id="ARBA00007069"/>
    </source>
</evidence>
<feature type="transmembrane region" description="Helical" evidence="8">
    <location>
        <begin position="175"/>
        <end position="197"/>
    </location>
</feature>
<comment type="subcellular location">
    <subcellularLocation>
        <location evidence="1 8">Cell membrane</location>
        <topology evidence="1 8">Multi-pass membrane protein</topology>
    </subcellularLocation>
</comment>
<evidence type="ECO:0000256" key="3">
    <source>
        <dbReference type="ARBA" id="ARBA00022448"/>
    </source>
</evidence>
<dbReference type="SUPFAM" id="SSF161098">
    <property type="entry name" value="MetI-like"/>
    <property type="match status" value="1"/>
</dbReference>
<dbReference type="InterPro" id="IPR035906">
    <property type="entry name" value="MetI-like_sf"/>
</dbReference>
<evidence type="ECO:0000259" key="9">
    <source>
        <dbReference type="PROSITE" id="PS50928"/>
    </source>
</evidence>
<reference evidence="10" key="1">
    <citation type="journal article" date="2020" name="mSystems">
        <title>Genome- and Community-Level Interaction Insights into Carbon Utilization and Element Cycling Functions of Hydrothermarchaeota in Hydrothermal Sediment.</title>
        <authorList>
            <person name="Zhou Z."/>
            <person name="Liu Y."/>
            <person name="Xu W."/>
            <person name="Pan J."/>
            <person name="Luo Z.H."/>
            <person name="Li M."/>
        </authorList>
    </citation>
    <scope>NUCLEOTIDE SEQUENCE</scope>
    <source>
        <strain evidence="10">SpSt-649</strain>
    </source>
</reference>
<comment type="similarity">
    <text evidence="2">Belongs to the binding-protein-dependent transport system permease family. CysTW subfamily.</text>
</comment>
<feature type="transmembrane region" description="Helical" evidence="8">
    <location>
        <begin position="131"/>
        <end position="154"/>
    </location>
</feature>
<keyword evidence="6 8" id="KW-1133">Transmembrane helix</keyword>
<keyword evidence="7 8" id="KW-0472">Membrane</keyword>
<protein>
    <submittedName>
        <fullName evidence="10">ABC transporter permease</fullName>
    </submittedName>
</protein>
<sequence length="261" mass="28914">MTARRQPPRVSALAAIAVIPLAYVLATFYLPLLILFAESVRWEGLGTYSGVFLNPDYLSVIGYSLTLAVLTTSLTFLIALPAAYHLAFNVDDEAVKSRLLVLFTVPMLVNFLLRTYTLMNILSFFGLTGTYAGMVIGMVYEFLPYMLLPLYSTFERIERRYLEAAQTLGARPAQTFLRVTLPLAIPGVASGVALVFLMSFTEFIVPAMLGGVYGYTVGYLIWDLFLKFRNWPAGSALAFVVTLASLLIVYAYARWGLGYEA</sequence>
<dbReference type="EMBL" id="DTBQ01000062">
    <property type="protein sequence ID" value="HGM46536.1"/>
    <property type="molecule type" value="Genomic_DNA"/>
</dbReference>
<feature type="transmembrane region" description="Helical" evidence="8">
    <location>
        <begin position="203"/>
        <end position="222"/>
    </location>
</feature>
<name>A0A7C4D339_THEPE</name>
<proteinExistence type="inferred from homology"/>
<dbReference type="InterPro" id="IPR000515">
    <property type="entry name" value="MetI-like"/>
</dbReference>
<evidence type="ECO:0000256" key="5">
    <source>
        <dbReference type="ARBA" id="ARBA00022692"/>
    </source>
</evidence>